<comment type="caution">
    <text evidence="3">The sequence shown here is derived from an EMBL/GenBank/DDBJ whole genome shotgun (WGS) entry which is preliminary data.</text>
</comment>
<keyword evidence="2" id="KW-0812">Transmembrane</keyword>
<dbReference type="AlphaFoldDB" id="A0A699HRQ2"/>
<organism evidence="3">
    <name type="scientific">Tanacetum cinerariifolium</name>
    <name type="common">Dalmatian daisy</name>
    <name type="synonym">Chrysanthemum cinerariifolium</name>
    <dbReference type="NCBI Taxonomy" id="118510"/>
    <lineage>
        <taxon>Eukaryota</taxon>
        <taxon>Viridiplantae</taxon>
        <taxon>Streptophyta</taxon>
        <taxon>Embryophyta</taxon>
        <taxon>Tracheophyta</taxon>
        <taxon>Spermatophyta</taxon>
        <taxon>Magnoliopsida</taxon>
        <taxon>eudicotyledons</taxon>
        <taxon>Gunneridae</taxon>
        <taxon>Pentapetalae</taxon>
        <taxon>asterids</taxon>
        <taxon>campanulids</taxon>
        <taxon>Asterales</taxon>
        <taxon>Asteraceae</taxon>
        <taxon>Asteroideae</taxon>
        <taxon>Anthemideae</taxon>
        <taxon>Anthemidinae</taxon>
        <taxon>Tanacetum</taxon>
    </lineage>
</organism>
<gene>
    <name evidence="3" type="ORF">Tci_419817</name>
</gene>
<proteinExistence type="predicted"/>
<keyword evidence="2" id="KW-0472">Membrane</keyword>
<keyword evidence="2" id="KW-1133">Transmembrane helix</keyword>
<dbReference type="EMBL" id="BKCJ010181945">
    <property type="protein sequence ID" value="GEY47843.1"/>
    <property type="molecule type" value="Genomic_DNA"/>
</dbReference>
<feature type="compositionally biased region" description="Basic and acidic residues" evidence="1">
    <location>
        <begin position="181"/>
        <end position="197"/>
    </location>
</feature>
<evidence type="ECO:0000256" key="1">
    <source>
        <dbReference type="SAM" id="MobiDB-lite"/>
    </source>
</evidence>
<evidence type="ECO:0000313" key="3">
    <source>
        <dbReference type="EMBL" id="GEY47843.1"/>
    </source>
</evidence>
<feature type="transmembrane region" description="Helical" evidence="2">
    <location>
        <begin position="120"/>
        <end position="141"/>
    </location>
</feature>
<accession>A0A699HRQ2</accession>
<feature type="region of interest" description="Disordered" evidence="1">
    <location>
        <begin position="181"/>
        <end position="203"/>
    </location>
</feature>
<sequence length="218" mass="23824">MSEVDAGKTPALRPGCLALNDSSIFLDREGGSLAKSFSIVDWKYSFLDFIANCQKSSKNDHKFLSSFLSRIVTFLGVTSSSENSSPQPVSRLNDLLSLSFTATLDGACIEVFSKGFRFQLILSSSFILLLSSCIAVMPVVVSQEAHHRMNLANLKATTEYQEARQAKEEVESPAIGFAKTSDYKGGMEKAPENDRENQNPNWLGQVRGRVGGFGYGFG</sequence>
<protein>
    <submittedName>
        <fullName evidence="3">Uncharacterized protein</fullName>
    </submittedName>
</protein>
<reference evidence="3" key="1">
    <citation type="journal article" date="2019" name="Sci. Rep.">
        <title>Draft genome of Tanacetum cinerariifolium, the natural source of mosquito coil.</title>
        <authorList>
            <person name="Yamashiro T."/>
            <person name="Shiraishi A."/>
            <person name="Satake H."/>
            <person name="Nakayama K."/>
        </authorList>
    </citation>
    <scope>NUCLEOTIDE SEQUENCE</scope>
</reference>
<evidence type="ECO:0000256" key="2">
    <source>
        <dbReference type="SAM" id="Phobius"/>
    </source>
</evidence>
<name>A0A699HRQ2_TANCI</name>